<feature type="repeat" description="WD" evidence="3">
    <location>
        <begin position="102"/>
        <end position="136"/>
    </location>
</feature>
<dbReference type="EMBL" id="BDGG01000012">
    <property type="protein sequence ID" value="GAV05545.1"/>
    <property type="molecule type" value="Genomic_DNA"/>
</dbReference>
<dbReference type="SUPFAM" id="SSF50978">
    <property type="entry name" value="WD40 repeat-like"/>
    <property type="match status" value="1"/>
</dbReference>
<dbReference type="PANTHER" id="PTHR10971">
    <property type="entry name" value="MRNA EXPORT FACTOR AND BUB3"/>
    <property type="match status" value="1"/>
</dbReference>
<feature type="compositionally biased region" description="Gly residues" evidence="4">
    <location>
        <begin position="1"/>
        <end position="15"/>
    </location>
</feature>
<dbReference type="PRINTS" id="PR00320">
    <property type="entry name" value="GPROTEINBRPT"/>
</dbReference>
<name>A0A1D1VVQ4_RAMVA</name>
<evidence type="ECO:0000256" key="2">
    <source>
        <dbReference type="ARBA" id="ARBA00022737"/>
    </source>
</evidence>
<proteinExistence type="predicted"/>
<feature type="region of interest" description="Disordered" evidence="4">
    <location>
        <begin position="1"/>
        <end position="35"/>
    </location>
</feature>
<keyword evidence="1 3" id="KW-0853">WD repeat</keyword>
<dbReference type="InterPro" id="IPR036322">
    <property type="entry name" value="WD40_repeat_dom_sf"/>
</dbReference>
<dbReference type="Proteomes" id="UP000186922">
    <property type="component" value="Unassembled WGS sequence"/>
</dbReference>
<gene>
    <name evidence="5" type="primary">RvY_15663-1</name>
    <name evidence="5" type="synonym">RvY_15663.1</name>
    <name evidence="5" type="ORF">RvY_15663</name>
</gene>
<feature type="compositionally biased region" description="Low complexity" evidence="4">
    <location>
        <begin position="16"/>
        <end position="29"/>
    </location>
</feature>
<reference evidence="5 6" key="1">
    <citation type="journal article" date="2016" name="Nat. Commun.">
        <title>Extremotolerant tardigrade genome and improved radiotolerance of human cultured cells by tardigrade-unique protein.</title>
        <authorList>
            <person name="Hashimoto T."/>
            <person name="Horikawa D.D."/>
            <person name="Saito Y."/>
            <person name="Kuwahara H."/>
            <person name="Kozuka-Hata H."/>
            <person name="Shin-I T."/>
            <person name="Minakuchi Y."/>
            <person name="Ohishi K."/>
            <person name="Motoyama A."/>
            <person name="Aizu T."/>
            <person name="Enomoto A."/>
            <person name="Kondo K."/>
            <person name="Tanaka S."/>
            <person name="Hara Y."/>
            <person name="Koshikawa S."/>
            <person name="Sagara H."/>
            <person name="Miura T."/>
            <person name="Yokobori S."/>
            <person name="Miyagawa K."/>
            <person name="Suzuki Y."/>
            <person name="Kubo T."/>
            <person name="Oyama M."/>
            <person name="Kohara Y."/>
            <person name="Fujiyama A."/>
            <person name="Arakawa K."/>
            <person name="Katayama T."/>
            <person name="Toyoda A."/>
            <person name="Kunieda T."/>
        </authorList>
    </citation>
    <scope>NUCLEOTIDE SEQUENCE [LARGE SCALE GENOMIC DNA]</scope>
    <source>
        <strain evidence="5 6">YOKOZUNA-1</strain>
    </source>
</reference>
<organism evidence="5 6">
    <name type="scientific">Ramazzottius varieornatus</name>
    <name type="common">Water bear</name>
    <name type="synonym">Tardigrade</name>
    <dbReference type="NCBI Taxonomy" id="947166"/>
    <lineage>
        <taxon>Eukaryota</taxon>
        <taxon>Metazoa</taxon>
        <taxon>Ecdysozoa</taxon>
        <taxon>Tardigrada</taxon>
        <taxon>Eutardigrada</taxon>
        <taxon>Parachela</taxon>
        <taxon>Hypsibioidea</taxon>
        <taxon>Ramazzottiidae</taxon>
        <taxon>Ramazzottius</taxon>
    </lineage>
</organism>
<evidence type="ECO:0000313" key="6">
    <source>
        <dbReference type="Proteomes" id="UP000186922"/>
    </source>
</evidence>
<evidence type="ECO:0000313" key="5">
    <source>
        <dbReference type="EMBL" id="GAV05545.1"/>
    </source>
</evidence>
<dbReference type="Pfam" id="PF00400">
    <property type="entry name" value="WD40"/>
    <property type="match status" value="3"/>
</dbReference>
<dbReference type="AlphaFoldDB" id="A0A1D1VVQ4"/>
<dbReference type="InterPro" id="IPR001680">
    <property type="entry name" value="WD40_rpt"/>
</dbReference>
<protein>
    <submittedName>
        <fullName evidence="5">Uncharacterized protein</fullName>
    </submittedName>
</protein>
<feature type="repeat" description="WD" evidence="3">
    <location>
        <begin position="40"/>
        <end position="79"/>
    </location>
</feature>
<dbReference type="OrthoDB" id="256303at2759"/>
<dbReference type="Gene3D" id="2.130.10.10">
    <property type="entry name" value="YVTN repeat-like/Quinoprotein amine dehydrogenase"/>
    <property type="match status" value="1"/>
</dbReference>
<feature type="repeat" description="WD" evidence="3">
    <location>
        <begin position="136"/>
        <end position="179"/>
    </location>
</feature>
<dbReference type="PROSITE" id="PS50082">
    <property type="entry name" value="WD_REPEATS_2"/>
    <property type="match status" value="3"/>
</dbReference>
<keyword evidence="6" id="KW-1185">Reference proteome</keyword>
<dbReference type="InterPro" id="IPR015943">
    <property type="entry name" value="WD40/YVTN_repeat-like_dom_sf"/>
</dbReference>
<dbReference type="InterPro" id="IPR020472">
    <property type="entry name" value="WD40_PAC1"/>
</dbReference>
<dbReference type="STRING" id="947166.A0A1D1VVQ4"/>
<evidence type="ECO:0000256" key="3">
    <source>
        <dbReference type="PROSITE-ProRule" id="PRU00221"/>
    </source>
</evidence>
<accession>A0A1D1VVQ4</accession>
<comment type="caution">
    <text evidence="5">The sequence shown here is derived from an EMBL/GenBank/DDBJ whole genome shotgun (WGS) entry which is preliminary data.</text>
</comment>
<keyword evidence="2" id="KW-0677">Repeat</keyword>
<evidence type="ECO:0000256" key="1">
    <source>
        <dbReference type="ARBA" id="ARBA00022574"/>
    </source>
</evidence>
<sequence length="379" mass="41824">MFGTSTGGFGTGGSLFGTTTPTAANSPATKDYEVPAPPDDTVQALRFSPASIQQNYLASGSWDGLVRLWETQFPKADSTFGPGQTPPIQAVPKAQQTAGGPVLDLCYSDDGSKIFFGSADKTLRMWDLGSNQVTQIGAHDNCIKSVHFIQSPSYQCVMTGSWDKTLKFWDARQPNPMLTLNLPERLYAADVMYPMAVACTAGKNCIVYQLDNSPREFKKMDINLKNMLRSVAICADMKTKQPIGFAVGSVEGRVAIQYIHAVNPKDNFTFKCHRVDQTGNVQEIYPINDLAFHPVHGTLATIGGDCRYSYWDKDSRTKLKGSEKAEQALTRGCFSARGEVFAYGVGYDWGQGHEYHNPAKKPQIFINYCYQDTQPRKKT</sequence>
<evidence type="ECO:0000256" key="4">
    <source>
        <dbReference type="SAM" id="MobiDB-lite"/>
    </source>
</evidence>
<dbReference type="SMART" id="SM00320">
    <property type="entry name" value="WD40"/>
    <property type="match status" value="4"/>
</dbReference>